<dbReference type="SUPFAM" id="SSF48498">
    <property type="entry name" value="Tetracyclin repressor-like, C-terminal domain"/>
    <property type="match status" value="1"/>
</dbReference>
<gene>
    <name evidence="6" type="ORF">BSZ36_12735</name>
</gene>
<dbReference type="InterPro" id="IPR050109">
    <property type="entry name" value="HTH-type_TetR-like_transc_reg"/>
</dbReference>
<dbReference type="SUPFAM" id="SSF46689">
    <property type="entry name" value="Homeodomain-like"/>
    <property type="match status" value="1"/>
</dbReference>
<dbReference type="PANTHER" id="PTHR30055">
    <property type="entry name" value="HTH-TYPE TRANSCRIPTIONAL REGULATOR RUTR"/>
    <property type="match status" value="1"/>
</dbReference>
<dbReference type="GO" id="GO:0000976">
    <property type="term" value="F:transcription cis-regulatory region binding"/>
    <property type="evidence" value="ECO:0007669"/>
    <property type="project" value="TreeGrafter"/>
</dbReference>
<dbReference type="EMBL" id="MQWB01000001">
    <property type="protein sequence ID" value="OZC04725.1"/>
    <property type="molecule type" value="Genomic_DNA"/>
</dbReference>
<keyword evidence="3" id="KW-0804">Transcription</keyword>
<keyword evidence="1" id="KW-0805">Transcription regulation</keyword>
<sequence>MVDATATLSRRDRERLERRRAMLDAALGVFADHGYDGATLDEVAERAEFGKGTLYNYFPGGKAELFLALFEERVFGSLLAVIEGAFDESERLATPEAVREAFRGFVGALFAHFADHRHVLNLFMREAHRAAFDAETNALFARHQAALIQAVARPLQQAMDLGSLVPLPATAVAHLLMGNVKGYLLAYLGAECDPTGALQPPPHATPDAAAAFITTVLFDGPLARA</sequence>
<dbReference type="Gene3D" id="1.10.10.60">
    <property type="entry name" value="Homeodomain-like"/>
    <property type="match status" value="1"/>
</dbReference>
<evidence type="ECO:0000256" key="3">
    <source>
        <dbReference type="ARBA" id="ARBA00023163"/>
    </source>
</evidence>
<dbReference type="InterPro" id="IPR001647">
    <property type="entry name" value="HTH_TetR"/>
</dbReference>
<dbReference type="Pfam" id="PF00440">
    <property type="entry name" value="TetR_N"/>
    <property type="match status" value="1"/>
</dbReference>
<dbReference type="GO" id="GO:0003700">
    <property type="term" value="F:DNA-binding transcription factor activity"/>
    <property type="evidence" value="ECO:0007669"/>
    <property type="project" value="TreeGrafter"/>
</dbReference>
<dbReference type="Proteomes" id="UP000216446">
    <property type="component" value="Unassembled WGS sequence"/>
</dbReference>
<comment type="caution">
    <text evidence="6">The sequence shown here is derived from an EMBL/GenBank/DDBJ whole genome shotgun (WGS) entry which is preliminary data.</text>
</comment>
<dbReference type="PRINTS" id="PR00455">
    <property type="entry name" value="HTHTETR"/>
</dbReference>
<dbReference type="Gene3D" id="1.10.357.10">
    <property type="entry name" value="Tetracycline Repressor, domain 2"/>
    <property type="match status" value="1"/>
</dbReference>
<feature type="domain" description="HTH tetR-type" evidence="5">
    <location>
        <begin position="16"/>
        <end position="76"/>
    </location>
</feature>
<evidence type="ECO:0000256" key="2">
    <source>
        <dbReference type="ARBA" id="ARBA00023125"/>
    </source>
</evidence>
<dbReference type="InterPro" id="IPR009057">
    <property type="entry name" value="Homeodomain-like_sf"/>
</dbReference>
<dbReference type="AlphaFoldDB" id="A0A259U3Z7"/>
<feature type="DNA-binding region" description="H-T-H motif" evidence="4">
    <location>
        <begin position="39"/>
        <end position="58"/>
    </location>
</feature>
<evidence type="ECO:0000256" key="1">
    <source>
        <dbReference type="ARBA" id="ARBA00023015"/>
    </source>
</evidence>
<organism evidence="6 7">
    <name type="scientific">Rubricoccus marinus</name>
    <dbReference type="NCBI Taxonomy" id="716817"/>
    <lineage>
        <taxon>Bacteria</taxon>
        <taxon>Pseudomonadati</taxon>
        <taxon>Rhodothermota</taxon>
        <taxon>Rhodothermia</taxon>
        <taxon>Rhodothermales</taxon>
        <taxon>Rubricoccaceae</taxon>
        <taxon>Rubricoccus</taxon>
    </lineage>
</organism>
<dbReference type="PROSITE" id="PS50977">
    <property type="entry name" value="HTH_TETR_2"/>
    <property type="match status" value="1"/>
</dbReference>
<accession>A0A259U3Z7</accession>
<dbReference type="InterPro" id="IPR036271">
    <property type="entry name" value="Tet_transcr_reg_TetR-rel_C_sf"/>
</dbReference>
<keyword evidence="2 4" id="KW-0238">DNA-binding</keyword>
<reference evidence="6 7" key="1">
    <citation type="submission" date="2016-11" db="EMBL/GenBank/DDBJ databases">
        <title>Study of marine rhodopsin-containing bacteria.</title>
        <authorList>
            <person name="Yoshizawa S."/>
            <person name="Kumagai Y."/>
            <person name="Kogure K."/>
        </authorList>
    </citation>
    <scope>NUCLEOTIDE SEQUENCE [LARGE SCALE GENOMIC DNA]</scope>
    <source>
        <strain evidence="6 7">SG-29</strain>
    </source>
</reference>
<dbReference type="PANTHER" id="PTHR30055:SF234">
    <property type="entry name" value="HTH-TYPE TRANSCRIPTIONAL REGULATOR BETI"/>
    <property type="match status" value="1"/>
</dbReference>
<dbReference type="InParanoid" id="A0A259U3Z7"/>
<evidence type="ECO:0000256" key="4">
    <source>
        <dbReference type="PROSITE-ProRule" id="PRU00335"/>
    </source>
</evidence>
<name>A0A259U3Z7_9BACT</name>
<proteinExistence type="predicted"/>
<evidence type="ECO:0000259" key="5">
    <source>
        <dbReference type="PROSITE" id="PS50977"/>
    </source>
</evidence>
<evidence type="ECO:0000313" key="7">
    <source>
        <dbReference type="Proteomes" id="UP000216446"/>
    </source>
</evidence>
<protein>
    <recommendedName>
        <fullName evidence="5">HTH tetR-type domain-containing protein</fullName>
    </recommendedName>
</protein>
<evidence type="ECO:0000313" key="6">
    <source>
        <dbReference type="EMBL" id="OZC04725.1"/>
    </source>
</evidence>
<keyword evidence="7" id="KW-1185">Reference proteome</keyword>